<dbReference type="EMBL" id="LNJB01000013">
    <property type="protein sequence ID" value="KYC54471.1"/>
    <property type="molecule type" value="Genomic_DNA"/>
</dbReference>
<dbReference type="PANTHER" id="PTHR30409:SF1">
    <property type="entry name" value="CARBAMATE KINASE-RELATED"/>
    <property type="match status" value="1"/>
</dbReference>
<keyword evidence="4" id="KW-0547">Nucleotide-binding</keyword>
<organism evidence="9 11">
    <name type="scientific">Candidatus Methanofastidiosum methylothiophilum</name>
    <dbReference type="NCBI Taxonomy" id="1705564"/>
    <lineage>
        <taxon>Archaea</taxon>
        <taxon>Methanobacteriati</taxon>
        <taxon>Methanobacteriota</taxon>
        <taxon>Stenosarchaea group</taxon>
        <taxon>Candidatus Methanofastidiosia</taxon>
        <taxon>Candidatus Methanofastidiosales</taxon>
        <taxon>Candidatus Methanofastidiosaceae</taxon>
        <taxon>Candidatus Methanofastidiosum</taxon>
    </lineage>
</organism>
<keyword evidence="5 7" id="KW-0418">Kinase</keyword>
<evidence type="ECO:0000256" key="5">
    <source>
        <dbReference type="ARBA" id="ARBA00022777"/>
    </source>
</evidence>
<proteinExistence type="inferred from homology"/>
<dbReference type="SUPFAM" id="SSF53633">
    <property type="entry name" value="Carbamate kinase-like"/>
    <property type="match status" value="1"/>
</dbReference>
<dbReference type="PATRIC" id="fig|1706433.3.peg.1068"/>
<evidence type="ECO:0000256" key="4">
    <source>
        <dbReference type="ARBA" id="ARBA00022741"/>
    </source>
</evidence>
<dbReference type="Gene3D" id="3.40.1160.10">
    <property type="entry name" value="Acetylglutamate kinase-like"/>
    <property type="match status" value="1"/>
</dbReference>
<dbReference type="GO" id="GO:0008804">
    <property type="term" value="F:carbamate kinase activity"/>
    <property type="evidence" value="ECO:0007669"/>
    <property type="project" value="InterPro"/>
</dbReference>
<feature type="domain" description="Aspartate/glutamate/uridylate kinase" evidence="8">
    <location>
        <begin position="131"/>
        <end position="269"/>
    </location>
</feature>
<dbReference type="PANTHER" id="PTHR30409">
    <property type="entry name" value="CARBAMATE KINASE"/>
    <property type="match status" value="1"/>
</dbReference>
<accession>A0A150JB66</accession>
<dbReference type="EMBL" id="LNJE01000005">
    <property type="protein sequence ID" value="KYC58136.1"/>
    <property type="molecule type" value="Genomic_DNA"/>
</dbReference>
<dbReference type="Pfam" id="PF00696">
    <property type="entry name" value="AA_kinase"/>
    <property type="match status" value="1"/>
</dbReference>
<dbReference type="CDD" id="cd04235">
    <property type="entry name" value="AAK_CK"/>
    <property type="match status" value="1"/>
</dbReference>
<dbReference type="PIRSF" id="PIRSF000723">
    <property type="entry name" value="Carbamate_kin"/>
    <property type="match status" value="1"/>
</dbReference>
<evidence type="ECO:0000313" key="9">
    <source>
        <dbReference type="EMBL" id="KYC54471.1"/>
    </source>
</evidence>
<evidence type="ECO:0000256" key="3">
    <source>
        <dbReference type="ARBA" id="ARBA00022679"/>
    </source>
</evidence>
<dbReference type="PRINTS" id="PR01469">
    <property type="entry name" value="CARBMTKINASE"/>
</dbReference>
<dbReference type="InterPro" id="IPR003964">
    <property type="entry name" value="Carb_kinase"/>
</dbReference>
<name>A0A150JB66_9EURY</name>
<dbReference type="InterPro" id="IPR036393">
    <property type="entry name" value="AceGlu_kinase-like_sf"/>
</dbReference>
<reference evidence="9 11" key="1">
    <citation type="journal article" date="2016" name="ISME J.">
        <title>Chasing the elusive Euryarchaeota class WSA2: genomes reveal a uniquely fastidious methyl-reducing methanogen.</title>
        <authorList>
            <person name="Nobu M.K."/>
            <person name="Narihiro T."/>
            <person name="Kuroda K."/>
            <person name="Mei R."/>
            <person name="Liu W.T."/>
        </authorList>
    </citation>
    <scope>NUCLEOTIDE SEQUENCE [LARGE SCALE GENOMIC DNA]</scope>
    <source>
        <strain evidence="9">ADurb1013_Bin02101</strain>
        <strain evidence="10">ADurb1213_Bin02801</strain>
    </source>
</reference>
<dbReference type="GO" id="GO:0019546">
    <property type="term" value="P:L-arginine deiminase pathway"/>
    <property type="evidence" value="ECO:0007669"/>
    <property type="project" value="TreeGrafter"/>
</dbReference>
<accession>A0A150JHA7</accession>
<comment type="caution">
    <text evidence="9">The sequence shown here is derived from an EMBL/GenBank/DDBJ whole genome shotgun (WGS) entry which is preliminary data.</text>
</comment>
<protein>
    <recommendedName>
        <fullName evidence="2 7">Carbamate kinase</fullName>
    </recommendedName>
</protein>
<evidence type="ECO:0000313" key="10">
    <source>
        <dbReference type="EMBL" id="KYC58136.1"/>
    </source>
</evidence>
<dbReference type="GO" id="GO:0005524">
    <property type="term" value="F:ATP binding"/>
    <property type="evidence" value="ECO:0007669"/>
    <property type="project" value="UniProtKB-KW"/>
</dbReference>
<accession>A0A150JLN6</accession>
<dbReference type="Proteomes" id="UP000092420">
    <property type="component" value="Unassembled WGS sequence"/>
</dbReference>
<keyword evidence="6" id="KW-0067">ATP-binding</keyword>
<evidence type="ECO:0000259" key="8">
    <source>
        <dbReference type="Pfam" id="PF00696"/>
    </source>
</evidence>
<keyword evidence="3 7" id="KW-0808">Transferase</keyword>
<dbReference type="PROSITE" id="PS01128">
    <property type="entry name" value="SHIKIMATE_KINASE"/>
    <property type="match status" value="1"/>
</dbReference>
<dbReference type="InterPro" id="IPR001048">
    <property type="entry name" value="Asp/Glu/Uridylate_kinase"/>
</dbReference>
<dbReference type="GO" id="GO:0005829">
    <property type="term" value="C:cytosol"/>
    <property type="evidence" value="ECO:0007669"/>
    <property type="project" value="TreeGrafter"/>
</dbReference>
<comment type="similarity">
    <text evidence="1 7">Belongs to the carbamate kinase family.</text>
</comment>
<sequence>MITHGNGPQSGNLMVQQDAAANIVPPMPMDVVGAMTQGQIGYMIQQTLQNMLKKEKIDIPVATIITQVVVSKDDPDFEDPSKPVGNFFSETEAKKIAAENDYVIDPKPGKDHIDKKMKGHVIKKVKPTGDKPYRRVVPSPDPVRPSEAVAIKKLVDNKVIVIASGGGGVPVVEDKNGILMGIDGVIDKDKAGERLAESVKADIFLILTDVDVAYLDFGKTEQKAVNIMTVAEAKNYLKDGHFLAGSMGPKVLACIRFIEEAKGKKAIITSLNNAVNALKGKAGTTIVPN</sequence>
<dbReference type="PATRIC" id="fig|1706435.3.peg.634"/>
<dbReference type="AlphaFoldDB" id="A0A150JB66"/>
<evidence type="ECO:0000256" key="2">
    <source>
        <dbReference type="ARBA" id="ARBA00020752"/>
    </source>
</evidence>
<evidence type="ECO:0000256" key="1">
    <source>
        <dbReference type="ARBA" id="ARBA00011066"/>
    </source>
</evidence>
<evidence type="ECO:0000256" key="6">
    <source>
        <dbReference type="ARBA" id="ARBA00022840"/>
    </source>
</evidence>
<dbReference type="InterPro" id="IPR023000">
    <property type="entry name" value="Shikimate_kinase_CS"/>
</dbReference>
<gene>
    <name evidence="9" type="primary">cpkA</name>
    <name evidence="9" type="ORF">AN188_01066</name>
    <name evidence="10" type="ORF">APG09_00640</name>
</gene>
<evidence type="ECO:0000313" key="11">
    <source>
        <dbReference type="Proteomes" id="UP000092420"/>
    </source>
</evidence>
<evidence type="ECO:0000256" key="7">
    <source>
        <dbReference type="PIRNR" id="PIRNR000723"/>
    </source>
</evidence>